<dbReference type="PROSITE" id="PS50240">
    <property type="entry name" value="TRYPSIN_DOM"/>
    <property type="match status" value="1"/>
</dbReference>
<dbReference type="SMART" id="SM00020">
    <property type="entry name" value="Tryp_SPc"/>
    <property type="match status" value="1"/>
</dbReference>
<dbReference type="InterPro" id="IPR009003">
    <property type="entry name" value="Peptidase_S1_PA"/>
</dbReference>
<evidence type="ECO:0000313" key="6">
    <source>
        <dbReference type="EMBL" id="KAK2869137.1"/>
    </source>
</evidence>
<dbReference type="InterPro" id="IPR001314">
    <property type="entry name" value="Peptidase_S1A"/>
</dbReference>
<dbReference type="CDD" id="cd00190">
    <property type="entry name" value="Tryp_SPc"/>
    <property type="match status" value="1"/>
</dbReference>
<dbReference type="AlphaFoldDB" id="A0AA88NX47"/>
<evidence type="ECO:0000256" key="1">
    <source>
        <dbReference type="ARBA" id="ARBA00022670"/>
    </source>
</evidence>
<dbReference type="InterPro" id="IPR043504">
    <property type="entry name" value="Peptidase_S1_PA_chymotrypsin"/>
</dbReference>
<dbReference type="GO" id="GO:0006508">
    <property type="term" value="P:proteolysis"/>
    <property type="evidence" value="ECO:0007669"/>
    <property type="project" value="UniProtKB-KW"/>
</dbReference>
<gene>
    <name evidence="6" type="ORF">Q7C36_001008</name>
</gene>
<dbReference type="PANTHER" id="PTHR24271">
    <property type="entry name" value="KALLIKREIN-RELATED"/>
    <property type="match status" value="1"/>
</dbReference>
<keyword evidence="3" id="KW-0720">Serine protease</keyword>
<reference evidence="6" key="1">
    <citation type="submission" date="2023-08" db="EMBL/GenBank/DDBJ databases">
        <title>Pelteobagrus vachellii genome.</title>
        <authorList>
            <person name="Liu H."/>
        </authorList>
    </citation>
    <scope>NUCLEOTIDE SEQUENCE</scope>
    <source>
        <strain evidence="6">PRFRI_2022a</strain>
        <tissue evidence="6">Muscle</tissue>
    </source>
</reference>
<dbReference type="Gene3D" id="2.40.10.10">
    <property type="entry name" value="Trypsin-like serine proteases"/>
    <property type="match status" value="2"/>
</dbReference>
<dbReference type="Pfam" id="PF00089">
    <property type="entry name" value="Trypsin"/>
    <property type="match status" value="2"/>
</dbReference>
<name>A0AA88NX47_TACVA</name>
<protein>
    <recommendedName>
        <fullName evidence="5">Peptidase S1 domain-containing protein</fullName>
    </recommendedName>
</protein>
<evidence type="ECO:0000256" key="4">
    <source>
        <dbReference type="ARBA" id="ARBA00023157"/>
    </source>
</evidence>
<evidence type="ECO:0000256" key="3">
    <source>
        <dbReference type="ARBA" id="ARBA00022825"/>
    </source>
</evidence>
<evidence type="ECO:0000313" key="7">
    <source>
        <dbReference type="Proteomes" id="UP001187315"/>
    </source>
</evidence>
<dbReference type="GO" id="GO:0004252">
    <property type="term" value="F:serine-type endopeptidase activity"/>
    <property type="evidence" value="ECO:0007669"/>
    <property type="project" value="InterPro"/>
</dbReference>
<dbReference type="EMBL" id="JAVHJS010000001">
    <property type="protein sequence ID" value="KAK2869137.1"/>
    <property type="molecule type" value="Genomic_DNA"/>
</dbReference>
<dbReference type="InterPro" id="IPR018114">
    <property type="entry name" value="TRYPSIN_HIS"/>
</dbReference>
<keyword evidence="2" id="KW-0378">Hydrolase</keyword>
<dbReference type="PANTHER" id="PTHR24271:SF87">
    <property type="entry name" value="ARGININE ESTERASE-LIKE-RELATED"/>
    <property type="match status" value="1"/>
</dbReference>
<evidence type="ECO:0000259" key="5">
    <source>
        <dbReference type="PROSITE" id="PS50240"/>
    </source>
</evidence>
<dbReference type="InterPro" id="IPR001254">
    <property type="entry name" value="Trypsin_dom"/>
</dbReference>
<evidence type="ECO:0000256" key="2">
    <source>
        <dbReference type="ARBA" id="ARBA00022801"/>
    </source>
</evidence>
<keyword evidence="4" id="KW-1015">Disulfide bond</keyword>
<comment type="caution">
    <text evidence="6">The sequence shown here is derived from an EMBL/GenBank/DDBJ whole genome shotgun (WGS) entry which is preliminary data.</text>
</comment>
<feature type="domain" description="Peptidase S1" evidence="5">
    <location>
        <begin position="44"/>
        <end position="256"/>
    </location>
</feature>
<dbReference type="PRINTS" id="PR00722">
    <property type="entry name" value="CHYMOTRYPSIN"/>
</dbReference>
<organism evidence="6 7">
    <name type="scientific">Tachysurus vachellii</name>
    <name type="common">Darkbarbel catfish</name>
    <name type="synonym">Pelteobagrus vachellii</name>
    <dbReference type="NCBI Taxonomy" id="175792"/>
    <lineage>
        <taxon>Eukaryota</taxon>
        <taxon>Metazoa</taxon>
        <taxon>Chordata</taxon>
        <taxon>Craniata</taxon>
        <taxon>Vertebrata</taxon>
        <taxon>Euteleostomi</taxon>
        <taxon>Actinopterygii</taxon>
        <taxon>Neopterygii</taxon>
        <taxon>Teleostei</taxon>
        <taxon>Ostariophysi</taxon>
        <taxon>Siluriformes</taxon>
        <taxon>Bagridae</taxon>
        <taxon>Tachysurus</taxon>
    </lineage>
</organism>
<proteinExistence type="predicted"/>
<dbReference type="SUPFAM" id="SSF50494">
    <property type="entry name" value="Trypsin-like serine proteases"/>
    <property type="match status" value="1"/>
</dbReference>
<dbReference type="PROSITE" id="PS00134">
    <property type="entry name" value="TRYPSIN_HIS"/>
    <property type="match status" value="1"/>
</dbReference>
<sequence length="259" mass="29088">MKRSDIRGVSLCECVIGKMKVLHILLLAAAFSILTFKGTHGEEIINGQKAKKNSLLYMASVQYKSNHECGGFLINPSYVVSAAHCYYKHFHKFLTVVLGSHNINPTRNDLRRYKVESVHVHPLYKISPDFGYDIMLLKHLDNNITCQVAGWGKTENQVGWSHDLMETYVTIINITVCKKEWFKVDLHKLPDNILCAGGYKTKSGACQFDSGGPLVCNGVAVGIVSFNHRNNCSYPELPNVYTDISAYTDWINSVIKADR</sequence>
<keyword evidence="7" id="KW-1185">Reference proteome</keyword>
<accession>A0AA88NX47</accession>
<dbReference type="FunFam" id="2.40.10.10:FF:000036">
    <property type="entry name" value="Trypsin beta"/>
    <property type="match status" value="1"/>
</dbReference>
<dbReference type="Proteomes" id="UP001187315">
    <property type="component" value="Unassembled WGS sequence"/>
</dbReference>
<keyword evidence="1" id="KW-0645">Protease</keyword>